<feature type="transmembrane region" description="Helical" evidence="2">
    <location>
        <begin position="213"/>
        <end position="236"/>
    </location>
</feature>
<feature type="region of interest" description="Disordered" evidence="1">
    <location>
        <begin position="1"/>
        <end position="23"/>
    </location>
</feature>
<comment type="caution">
    <text evidence="4">The sequence shown here is derived from an EMBL/GenBank/DDBJ whole genome shotgun (WGS) entry which is preliminary data.</text>
</comment>
<name>A0AAD4L7T1_9AGAM</name>
<feature type="transmembrane region" description="Helical" evidence="2">
    <location>
        <begin position="242"/>
        <end position="260"/>
    </location>
</feature>
<dbReference type="EMBL" id="JAKELL010000111">
    <property type="protein sequence ID" value="KAH8981720.1"/>
    <property type="molecule type" value="Genomic_DNA"/>
</dbReference>
<keyword evidence="2" id="KW-0812">Transmembrane</keyword>
<keyword evidence="5" id="KW-1185">Reference proteome</keyword>
<dbReference type="InterPro" id="IPR041622">
    <property type="entry name" value="SLATT_fungi"/>
</dbReference>
<keyword evidence="2" id="KW-0472">Membrane</keyword>
<protein>
    <recommendedName>
        <fullName evidence="3">SMODS and SLOG-associating 2TM effector domain-containing protein</fullName>
    </recommendedName>
</protein>
<keyword evidence="2" id="KW-1133">Transmembrane helix</keyword>
<sequence length="364" mass="38396">MSTPEPNASTPPTLHIHPVSSVPTTPLSAIQTMMSSLPLPVASQGAPSLPAPHLKVSPGAHMPASMPAPAPATQIAANHTTYAPASVSSYGGLAPAPPPARYSSPTLPERLHRPPPPRSEPDLPPDVGCFGRLISHFTGNETVGHNRDDSVHVPVGSFVTTYAPSWLADHSATGASSLDQYDEGTIGARLQPTVDIAEAVSKKAARKAYQTEWFLNCAIGLQVLIGALTTALGAVLSGKNTSVAISVLGGAATFVASYLARMRSSSEPEASRLRAKNLNRFLREVQAFQLDHGREEDPTWDKQIDIFRSRLENILSKSGKVTNNPEAAGPYSGAHKEVAANRAPGSNNEDGMYSLSAKDPMLQV</sequence>
<dbReference type="Proteomes" id="UP001201163">
    <property type="component" value="Unassembled WGS sequence"/>
</dbReference>
<proteinExistence type="predicted"/>
<feature type="region of interest" description="Disordered" evidence="1">
    <location>
        <begin position="320"/>
        <end position="364"/>
    </location>
</feature>
<feature type="compositionally biased region" description="Pro residues" evidence="1">
    <location>
        <begin position="114"/>
        <end position="124"/>
    </location>
</feature>
<evidence type="ECO:0000313" key="4">
    <source>
        <dbReference type="EMBL" id="KAH8981720.1"/>
    </source>
</evidence>
<evidence type="ECO:0000313" key="5">
    <source>
        <dbReference type="Proteomes" id="UP001201163"/>
    </source>
</evidence>
<evidence type="ECO:0000259" key="3">
    <source>
        <dbReference type="Pfam" id="PF18142"/>
    </source>
</evidence>
<accession>A0AAD4L7T1</accession>
<feature type="compositionally biased region" description="Low complexity" evidence="1">
    <location>
        <begin position="57"/>
        <end position="67"/>
    </location>
</feature>
<feature type="region of interest" description="Disordered" evidence="1">
    <location>
        <begin position="94"/>
        <end position="124"/>
    </location>
</feature>
<dbReference type="AlphaFoldDB" id="A0AAD4L7T1"/>
<feature type="region of interest" description="Disordered" evidence="1">
    <location>
        <begin position="44"/>
        <end position="68"/>
    </location>
</feature>
<dbReference type="NCBIfam" id="NF033635">
    <property type="entry name" value="SLATT_fungal"/>
    <property type="match status" value="1"/>
</dbReference>
<reference evidence="4" key="1">
    <citation type="submission" date="2022-01" db="EMBL/GenBank/DDBJ databases">
        <title>Comparative genomics reveals a dynamic genome evolution in the ectomycorrhizal milk-cap (Lactarius) mushrooms.</title>
        <authorList>
            <consortium name="DOE Joint Genome Institute"/>
            <person name="Lebreton A."/>
            <person name="Tang N."/>
            <person name="Kuo A."/>
            <person name="LaButti K."/>
            <person name="Drula E."/>
            <person name="Barry K."/>
            <person name="Clum A."/>
            <person name="Lipzen A."/>
            <person name="Mousain D."/>
            <person name="Ng V."/>
            <person name="Wang R."/>
            <person name="Wang X."/>
            <person name="Dai Y."/>
            <person name="Henrissat B."/>
            <person name="Grigoriev I.V."/>
            <person name="Guerin-Laguette A."/>
            <person name="Yu F."/>
            <person name="Martin F.M."/>
        </authorList>
    </citation>
    <scope>NUCLEOTIDE SEQUENCE</scope>
    <source>
        <strain evidence="4">QP</strain>
    </source>
</reference>
<evidence type="ECO:0000256" key="2">
    <source>
        <dbReference type="SAM" id="Phobius"/>
    </source>
</evidence>
<evidence type="ECO:0000256" key="1">
    <source>
        <dbReference type="SAM" id="MobiDB-lite"/>
    </source>
</evidence>
<feature type="domain" description="SMODS and SLOG-associating 2TM effector" evidence="3">
    <location>
        <begin position="201"/>
        <end position="315"/>
    </location>
</feature>
<feature type="compositionally biased region" description="Polar residues" evidence="1">
    <location>
        <begin position="1"/>
        <end position="12"/>
    </location>
</feature>
<dbReference type="Pfam" id="PF18142">
    <property type="entry name" value="SLATT_fungal"/>
    <property type="match status" value="1"/>
</dbReference>
<gene>
    <name evidence="4" type="ORF">EDB92DRAFT_2118045</name>
</gene>
<organism evidence="4 5">
    <name type="scientific">Lactarius akahatsu</name>
    <dbReference type="NCBI Taxonomy" id="416441"/>
    <lineage>
        <taxon>Eukaryota</taxon>
        <taxon>Fungi</taxon>
        <taxon>Dikarya</taxon>
        <taxon>Basidiomycota</taxon>
        <taxon>Agaricomycotina</taxon>
        <taxon>Agaricomycetes</taxon>
        <taxon>Russulales</taxon>
        <taxon>Russulaceae</taxon>
        <taxon>Lactarius</taxon>
    </lineage>
</organism>